<accession>A0A914WFK3</accession>
<reference evidence="2" key="1">
    <citation type="submission" date="2022-11" db="UniProtKB">
        <authorList>
            <consortium name="WormBaseParasite"/>
        </authorList>
    </citation>
    <scope>IDENTIFICATION</scope>
</reference>
<dbReference type="AlphaFoldDB" id="A0A914WFK3"/>
<organism evidence="1 2">
    <name type="scientific">Plectus sambesii</name>
    <dbReference type="NCBI Taxonomy" id="2011161"/>
    <lineage>
        <taxon>Eukaryota</taxon>
        <taxon>Metazoa</taxon>
        <taxon>Ecdysozoa</taxon>
        <taxon>Nematoda</taxon>
        <taxon>Chromadorea</taxon>
        <taxon>Plectida</taxon>
        <taxon>Plectina</taxon>
        <taxon>Plectoidea</taxon>
        <taxon>Plectidae</taxon>
        <taxon>Plectus</taxon>
    </lineage>
</organism>
<evidence type="ECO:0000313" key="2">
    <source>
        <dbReference type="WBParaSite" id="PSAMB.scaffold3984size16140.g23154.t1"/>
    </source>
</evidence>
<sequence length="162" mass="18251">MMRQQVHVRGPSANNSLIDLLPIVQPAETHAIESDTKLSALGYMRPFSVPQPWVTRLRQFPLPSFDNDVEANASSSDRTTIRMQCDEYSVDDRPTAAVKTSAYALAVLRQSKRVNVKSDAFNDGDFEVELCVSDKEDSSMDIRLEFEKFGLCAVHINDQNVW</sequence>
<proteinExistence type="predicted"/>
<keyword evidence="1" id="KW-1185">Reference proteome</keyword>
<dbReference type="Proteomes" id="UP000887566">
    <property type="component" value="Unplaced"/>
</dbReference>
<evidence type="ECO:0000313" key="1">
    <source>
        <dbReference type="Proteomes" id="UP000887566"/>
    </source>
</evidence>
<protein>
    <submittedName>
        <fullName evidence="2">Uncharacterized protein</fullName>
    </submittedName>
</protein>
<dbReference type="WBParaSite" id="PSAMB.scaffold3984size16140.g23154.t1">
    <property type="protein sequence ID" value="PSAMB.scaffold3984size16140.g23154.t1"/>
    <property type="gene ID" value="PSAMB.scaffold3984size16140.g23154"/>
</dbReference>
<name>A0A914WFK3_9BILA</name>